<reference evidence="7" key="1">
    <citation type="submission" date="2020-08" db="EMBL/GenBank/DDBJ databases">
        <title>Genome public.</title>
        <authorList>
            <person name="Liu C."/>
            <person name="Sun Q."/>
        </authorList>
    </citation>
    <scope>NUCLEOTIDE SEQUENCE</scope>
    <source>
        <strain evidence="7">NSJ-12</strain>
    </source>
</reference>
<protein>
    <recommendedName>
        <fullName evidence="5">biotin--[biotin carboxyl-carrier protein] ligase</fullName>
        <ecNumber evidence="5">6.3.4.15</ecNumber>
    </recommendedName>
</protein>
<dbReference type="GO" id="GO:0004077">
    <property type="term" value="F:biotin--[biotin carboxyl-carrier protein] ligase activity"/>
    <property type="evidence" value="ECO:0007669"/>
    <property type="project" value="UniProtKB-EC"/>
</dbReference>
<dbReference type="PANTHER" id="PTHR12835">
    <property type="entry name" value="BIOTIN PROTEIN LIGASE"/>
    <property type="match status" value="1"/>
</dbReference>
<accession>A0A926ID78</accession>
<dbReference type="GO" id="GO:0005737">
    <property type="term" value="C:cytoplasm"/>
    <property type="evidence" value="ECO:0007669"/>
    <property type="project" value="TreeGrafter"/>
</dbReference>
<dbReference type="SUPFAM" id="SSF50037">
    <property type="entry name" value="C-terminal domain of transcriptional repressors"/>
    <property type="match status" value="1"/>
</dbReference>
<dbReference type="SUPFAM" id="SSF55681">
    <property type="entry name" value="Class II aaRS and biotin synthetases"/>
    <property type="match status" value="1"/>
</dbReference>
<keyword evidence="8" id="KW-1185">Reference proteome</keyword>
<dbReference type="GO" id="GO:0016740">
    <property type="term" value="F:transferase activity"/>
    <property type="evidence" value="ECO:0007669"/>
    <property type="project" value="UniProtKB-ARBA"/>
</dbReference>
<dbReference type="Pfam" id="PF02237">
    <property type="entry name" value="BPL_C"/>
    <property type="match status" value="1"/>
</dbReference>
<evidence type="ECO:0000256" key="1">
    <source>
        <dbReference type="ARBA" id="ARBA00022598"/>
    </source>
</evidence>
<gene>
    <name evidence="7" type="ORF">H8718_03400</name>
</gene>
<dbReference type="Pfam" id="PF03099">
    <property type="entry name" value="BPL_LplA_LipB"/>
    <property type="match status" value="1"/>
</dbReference>
<keyword evidence="4" id="KW-0092">Biotin</keyword>
<dbReference type="InterPro" id="IPR008988">
    <property type="entry name" value="Transcriptional_repressor_C"/>
</dbReference>
<organism evidence="7 8">
    <name type="scientific">Zhenhengia yiwuensis</name>
    <dbReference type="NCBI Taxonomy" id="2763666"/>
    <lineage>
        <taxon>Bacteria</taxon>
        <taxon>Bacillati</taxon>
        <taxon>Bacillota</taxon>
        <taxon>Clostridia</taxon>
        <taxon>Lachnospirales</taxon>
        <taxon>Lachnospiraceae</taxon>
        <taxon>Zhenhengia</taxon>
    </lineage>
</organism>
<keyword evidence="3" id="KW-0067">ATP-binding</keyword>
<evidence type="ECO:0000256" key="2">
    <source>
        <dbReference type="ARBA" id="ARBA00022741"/>
    </source>
</evidence>
<dbReference type="InterPro" id="IPR004408">
    <property type="entry name" value="Biotin_CoA_COase_ligase"/>
</dbReference>
<dbReference type="RefSeq" id="WP_249331545.1">
    <property type="nucleotide sequence ID" value="NZ_JACRSY010000004.1"/>
</dbReference>
<proteinExistence type="predicted"/>
<dbReference type="InterPro" id="IPR004143">
    <property type="entry name" value="BPL_LPL_catalytic"/>
</dbReference>
<evidence type="ECO:0000313" key="8">
    <source>
        <dbReference type="Proteomes" id="UP000655830"/>
    </source>
</evidence>
<evidence type="ECO:0000259" key="6">
    <source>
        <dbReference type="PROSITE" id="PS51733"/>
    </source>
</evidence>
<dbReference type="Proteomes" id="UP000655830">
    <property type="component" value="Unassembled WGS sequence"/>
</dbReference>
<name>A0A926ID78_9FIRM</name>
<dbReference type="CDD" id="cd16442">
    <property type="entry name" value="BPL"/>
    <property type="match status" value="1"/>
</dbReference>
<evidence type="ECO:0000256" key="5">
    <source>
        <dbReference type="ARBA" id="ARBA00024227"/>
    </source>
</evidence>
<evidence type="ECO:0000256" key="4">
    <source>
        <dbReference type="ARBA" id="ARBA00023267"/>
    </source>
</evidence>
<keyword evidence="1 7" id="KW-0436">Ligase</keyword>
<dbReference type="Gene3D" id="2.30.30.100">
    <property type="match status" value="1"/>
</dbReference>
<feature type="domain" description="BPL/LPL catalytic" evidence="6">
    <location>
        <begin position="3"/>
        <end position="190"/>
    </location>
</feature>
<evidence type="ECO:0000256" key="3">
    <source>
        <dbReference type="ARBA" id="ARBA00022840"/>
    </source>
</evidence>
<dbReference type="NCBIfam" id="TIGR00121">
    <property type="entry name" value="birA_ligase"/>
    <property type="match status" value="1"/>
</dbReference>
<dbReference type="InterPro" id="IPR003142">
    <property type="entry name" value="BPL_C"/>
</dbReference>
<dbReference type="AlphaFoldDB" id="A0A926ID78"/>
<dbReference type="EC" id="6.3.4.15" evidence="5"/>
<evidence type="ECO:0000313" key="7">
    <source>
        <dbReference type="EMBL" id="MBC8578574.1"/>
    </source>
</evidence>
<sequence>MNLQEIKQSRTCFMGKEIEFYEEIDSTNIRAKNWSKEGAIEGSLVIAEKQNAGRGRMGKQWDSPKGEGIWMSFIVKPVMSIEKIPQLTILAGLSMCYSIRQVTGLDIYIKWPNDLVVNNKKVCGILCEMVKVKDELVVVVGIGVNVNSKKFPDDLSHATSLYLEGKKLFSRESIIKSFLRRFEENYKIYIETGSLMNFIGDYKNYCINLNKQVKIIEGQQEFIGFVRDIDQEARLIVEKEDGSLISILSGDVSVRGLYGYV</sequence>
<comment type="caution">
    <text evidence="7">The sequence shown here is derived from an EMBL/GenBank/DDBJ whole genome shotgun (WGS) entry which is preliminary data.</text>
</comment>
<dbReference type="PROSITE" id="PS51733">
    <property type="entry name" value="BPL_LPL_CATALYTIC"/>
    <property type="match status" value="1"/>
</dbReference>
<dbReference type="GO" id="GO:0009249">
    <property type="term" value="P:protein lipoylation"/>
    <property type="evidence" value="ECO:0007669"/>
    <property type="project" value="UniProtKB-ARBA"/>
</dbReference>
<keyword evidence="2" id="KW-0547">Nucleotide-binding</keyword>
<dbReference type="EMBL" id="JACRSY010000004">
    <property type="protein sequence ID" value="MBC8578574.1"/>
    <property type="molecule type" value="Genomic_DNA"/>
</dbReference>
<dbReference type="Gene3D" id="3.30.930.10">
    <property type="entry name" value="Bira Bifunctional Protein, Domain 2"/>
    <property type="match status" value="1"/>
</dbReference>
<dbReference type="PANTHER" id="PTHR12835:SF5">
    <property type="entry name" value="BIOTIN--PROTEIN LIGASE"/>
    <property type="match status" value="1"/>
</dbReference>
<dbReference type="GO" id="GO:0005524">
    <property type="term" value="F:ATP binding"/>
    <property type="evidence" value="ECO:0007669"/>
    <property type="project" value="UniProtKB-KW"/>
</dbReference>
<dbReference type="InterPro" id="IPR045864">
    <property type="entry name" value="aa-tRNA-synth_II/BPL/LPL"/>
</dbReference>